<gene>
    <name evidence="1" type="ORF">SAMN04488513_102564</name>
</gene>
<dbReference type="STRING" id="192903.SAMN04488513_102564"/>
<dbReference type="RefSeq" id="WP_072991504.1">
    <property type="nucleotide sequence ID" value="NZ_FQYU01000002.1"/>
</dbReference>
<reference evidence="2" key="1">
    <citation type="submission" date="2016-11" db="EMBL/GenBank/DDBJ databases">
        <authorList>
            <person name="Varghese N."/>
            <person name="Submissions S."/>
        </authorList>
    </citation>
    <scope>NUCLEOTIDE SEQUENCE [LARGE SCALE GENOMIC DNA]</scope>
    <source>
        <strain evidence="2">DSM 19858</strain>
    </source>
</reference>
<dbReference type="EMBL" id="FQYU01000002">
    <property type="protein sequence ID" value="SHJ01535.1"/>
    <property type="molecule type" value="Genomic_DNA"/>
</dbReference>
<organism evidence="1 2">
    <name type="scientific">Pseudozobellia thermophila</name>
    <dbReference type="NCBI Taxonomy" id="192903"/>
    <lineage>
        <taxon>Bacteria</taxon>
        <taxon>Pseudomonadati</taxon>
        <taxon>Bacteroidota</taxon>
        <taxon>Flavobacteriia</taxon>
        <taxon>Flavobacteriales</taxon>
        <taxon>Flavobacteriaceae</taxon>
        <taxon>Pseudozobellia</taxon>
    </lineage>
</organism>
<dbReference type="AlphaFoldDB" id="A0A1M6FV14"/>
<proteinExistence type="predicted"/>
<dbReference type="Proteomes" id="UP000184543">
    <property type="component" value="Unassembled WGS sequence"/>
</dbReference>
<dbReference type="InterPro" id="IPR013783">
    <property type="entry name" value="Ig-like_fold"/>
</dbReference>
<dbReference type="SUPFAM" id="SSF49899">
    <property type="entry name" value="Concanavalin A-like lectins/glucanases"/>
    <property type="match status" value="2"/>
</dbReference>
<dbReference type="PANTHER" id="PTHR42535:SF2">
    <property type="entry name" value="CHROMOSOME UNDETERMINED SCAFFOLD_146, WHOLE GENOME SHOTGUN SEQUENCE"/>
    <property type="match status" value="1"/>
</dbReference>
<keyword evidence="1" id="KW-0430">Lectin</keyword>
<dbReference type="Gene3D" id="2.60.40.10">
    <property type="entry name" value="Immunoglobulins"/>
    <property type="match status" value="1"/>
</dbReference>
<dbReference type="OrthoDB" id="950827at2"/>
<evidence type="ECO:0000313" key="1">
    <source>
        <dbReference type="EMBL" id="SHJ01535.1"/>
    </source>
</evidence>
<dbReference type="InterPro" id="IPR013320">
    <property type="entry name" value="ConA-like_dom_sf"/>
</dbReference>
<evidence type="ECO:0000313" key="2">
    <source>
        <dbReference type="Proteomes" id="UP000184543"/>
    </source>
</evidence>
<dbReference type="PANTHER" id="PTHR42535">
    <property type="entry name" value="OOKINETE PROTEIN, PUTATIVE-RELATED"/>
    <property type="match status" value="1"/>
</dbReference>
<accession>A0A1M6FV14</accession>
<protein>
    <submittedName>
        <fullName evidence="1">Concanavalin A-like lectin/glucanases superfamily protein</fullName>
    </submittedName>
</protein>
<dbReference type="GO" id="GO:0030246">
    <property type="term" value="F:carbohydrate binding"/>
    <property type="evidence" value="ECO:0007669"/>
    <property type="project" value="UniProtKB-KW"/>
</dbReference>
<dbReference type="Gene3D" id="2.60.120.200">
    <property type="match status" value="2"/>
</dbReference>
<dbReference type="Pfam" id="PF13385">
    <property type="entry name" value="Laminin_G_3"/>
    <property type="match status" value="2"/>
</dbReference>
<name>A0A1M6FV14_9FLAO</name>
<dbReference type="GO" id="GO:0005975">
    <property type="term" value="P:carbohydrate metabolic process"/>
    <property type="evidence" value="ECO:0007669"/>
    <property type="project" value="UniProtKB-ARBA"/>
</dbReference>
<sequence length="570" mass="61036">MKNTYLKYIGMLVVGILFFNCQDLDRPEFSDFLYDGPVITLSSPSPEGSTIISSVEEVAPITISFQVEDDLGIANITVDLDGQEILNINEFSDNKLFNIDDLTQDVSTGSHTLTITATDIDDVVVTETTTFEKIEVPPYTPMFDGEMFYMAFDGNYSEAISGSDATAVGSPGFDTGVVGQAYKGGADSHLTFPSAGLLGNEFSATFWLKIDASDTRAGIINIAPADPSSPSDKPSGFGLIREGSETSQKFILLVGNGTNATWINPGDPATIDPTEDQWVHFGISISETNAALYMNGELVGESDFPGIDWTGVEDLVIMSGDPNFSGWSHKTEKGQIDELRIFNKALTKNEIQAVVLKDQAVFSMDFNTGYQDGVSGNDATAVGAPGFDTGVVGQAYKGAADSYLTFPSAGLLGNEFSATFWLKIDASDTRAGIINIAPADPSSPSDKPSGFGLIREGSETSQKFILLVGNGTNATWINPGDPATIDPTEDQWVHFGISISETNAALYMNGALVGESDFPGIDWTGVGDLVIMSGNPNFSGWSHKTEKGQMDELYIYNKALTPEEIQALMD</sequence>
<keyword evidence="2" id="KW-1185">Reference proteome</keyword>
<dbReference type="GO" id="GO:0004553">
    <property type="term" value="F:hydrolase activity, hydrolyzing O-glycosyl compounds"/>
    <property type="evidence" value="ECO:0007669"/>
    <property type="project" value="UniProtKB-ARBA"/>
</dbReference>